<gene>
    <name evidence="1" type="ORF">CIK00_02850</name>
</gene>
<reference evidence="1 2" key="1">
    <citation type="journal article" date="2018" name="Syst. Appl. Microbiol.">
        <title>Photobacterium carnosum sp. nov., isolated from spoiled modified atmosphere packaged poultry meat.</title>
        <authorList>
            <person name="Hilgarth M."/>
            <person name="Fuertes S."/>
            <person name="Ehrmann M."/>
            <person name="Vogel R.F."/>
        </authorList>
    </citation>
    <scope>NUCLEOTIDE SEQUENCE [LARGE SCALE GENOMIC DNA]</scope>
    <source>
        <strain evidence="1 2">TMW 2.2021</strain>
    </source>
</reference>
<proteinExistence type="predicted"/>
<protein>
    <submittedName>
        <fullName evidence="1">Uncharacterized protein</fullName>
    </submittedName>
</protein>
<accession>A0A2N4UW24</accession>
<organism evidence="1 2">
    <name type="scientific">Photobacterium carnosum</name>
    <dbReference type="NCBI Taxonomy" id="2023717"/>
    <lineage>
        <taxon>Bacteria</taxon>
        <taxon>Pseudomonadati</taxon>
        <taxon>Pseudomonadota</taxon>
        <taxon>Gammaproteobacteria</taxon>
        <taxon>Vibrionales</taxon>
        <taxon>Vibrionaceae</taxon>
        <taxon>Photobacterium</taxon>
    </lineage>
</organism>
<evidence type="ECO:0000313" key="2">
    <source>
        <dbReference type="Proteomes" id="UP000234420"/>
    </source>
</evidence>
<dbReference type="AlphaFoldDB" id="A0A2N4UW24"/>
<comment type="caution">
    <text evidence="1">The sequence shown here is derived from an EMBL/GenBank/DDBJ whole genome shotgun (WGS) entry which is preliminary data.</text>
</comment>
<sequence>MRVYLNVMNDLTFSIFESMKSKRANRHERVSKSTDQKVYKSTYYQCNRSDERYLIIDAIEWCLTTASRVTFFNLNSHINRIYKHECCGYVDTDKCARFVWDVRSLGSDALKSKQGELKAMQKAVA</sequence>
<name>A0A2N4UW24_9GAMM</name>
<evidence type="ECO:0000313" key="1">
    <source>
        <dbReference type="EMBL" id="PLC59220.1"/>
    </source>
</evidence>
<keyword evidence="2" id="KW-1185">Reference proteome</keyword>
<dbReference type="Proteomes" id="UP000234420">
    <property type="component" value="Unassembled WGS sequence"/>
</dbReference>
<dbReference type="EMBL" id="NPIB01000002">
    <property type="protein sequence ID" value="PLC59220.1"/>
    <property type="molecule type" value="Genomic_DNA"/>
</dbReference>